<keyword evidence="2" id="KW-0560">Oxidoreductase</keyword>
<dbReference type="KEGG" id="abe:ARB_07588"/>
<dbReference type="PANTHER" id="PTHR43976:SF16">
    <property type="entry name" value="SHORT-CHAIN DEHYDROGENASE_REDUCTASE FAMILY PROTEIN"/>
    <property type="match status" value="1"/>
</dbReference>
<dbReference type="PANTHER" id="PTHR43976">
    <property type="entry name" value="SHORT CHAIN DEHYDROGENASE"/>
    <property type="match status" value="1"/>
</dbReference>
<organism evidence="4 5">
    <name type="scientific">Arthroderma benhamiae (strain ATCC MYA-4681 / CBS 112371)</name>
    <name type="common">Trichophyton mentagrophytes</name>
    <dbReference type="NCBI Taxonomy" id="663331"/>
    <lineage>
        <taxon>Eukaryota</taxon>
        <taxon>Fungi</taxon>
        <taxon>Dikarya</taxon>
        <taxon>Ascomycota</taxon>
        <taxon>Pezizomycotina</taxon>
        <taxon>Eurotiomycetes</taxon>
        <taxon>Eurotiomycetidae</taxon>
        <taxon>Onygenales</taxon>
        <taxon>Arthrodermataceae</taxon>
        <taxon>Trichophyton</taxon>
    </lineage>
</organism>
<dbReference type="GeneID" id="9521701"/>
<dbReference type="GO" id="GO:0016491">
    <property type="term" value="F:oxidoreductase activity"/>
    <property type="evidence" value="ECO:0007669"/>
    <property type="project" value="UniProtKB-KW"/>
</dbReference>
<evidence type="ECO:0000256" key="3">
    <source>
        <dbReference type="SAM" id="MobiDB-lite"/>
    </source>
</evidence>
<dbReference type="InterPro" id="IPR051911">
    <property type="entry name" value="SDR_oxidoreductase"/>
</dbReference>
<dbReference type="Pfam" id="PF00106">
    <property type="entry name" value="adh_short"/>
    <property type="match status" value="1"/>
</dbReference>
<evidence type="ECO:0008006" key="6">
    <source>
        <dbReference type="Google" id="ProtNLM"/>
    </source>
</evidence>
<proteinExistence type="inferred from homology"/>
<protein>
    <recommendedName>
        <fullName evidence="6">Short chain dehydrogenase/reductase family protein</fullName>
    </recommendedName>
</protein>
<gene>
    <name evidence="4" type="ORF">ARB_07588</name>
</gene>
<dbReference type="HOGENOM" id="CLU_040671_0_0_1"/>
<dbReference type="EMBL" id="ABSU01000009">
    <property type="protein sequence ID" value="EFE33643.1"/>
    <property type="molecule type" value="Genomic_DNA"/>
</dbReference>
<feature type="region of interest" description="Disordered" evidence="3">
    <location>
        <begin position="313"/>
        <end position="345"/>
    </location>
</feature>
<dbReference type="Proteomes" id="UP000008866">
    <property type="component" value="Unassembled WGS sequence"/>
</dbReference>
<dbReference type="InterPro" id="IPR002347">
    <property type="entry name" value="SDR_fam"/>
</dbReference>
<evidence type="ECO:0000256" key="2">
    <source>
        <dbReference type="ARBA" id="ARBA00023002"/>
    </source>
</evidence>
<dbReference type="OMA" id="HNEPRVW"/>
<comment type="caution">
    <text evidence="4">The sequence shown here is derived from an EMBL/GenBank/DDBJ whole genome shotgun (WGS) entry which is preliminary data.</text>
</comment>
<dbReference type="eggNOG" id="KOG1205">
    <property type="taxonomic scope" value="Eukaryota"/>
</dbReference>
<evidence type="ECO:0000313" key="4">
    <source>
        <dbReference type="EMBL" id="EFE33643.1"/>
    </source>
</evidence>
<keyword evidence="5" id="KW-1185">Reference proteome</keyword>
<dbReference type="AlphaFoldDB" id="D4ATM4"/>
<dbReference type="InterPro" id="IPR036291">
    <property type="entry name" value="NAD(P)-bd_dom_sf"/>
</dbReference>
<sequence length="431" mass="46303">MENNLAGTGAPPAPSAAATASAAGQSQFPAHENPRVWLFSSGDSPIGISLARQILAHGDYVVCGRCPADSERENPRATAFENFLEELENAEPGQETSGWKERFDVVNLDIRIMSDCQAAIASTINKYGRIDIVLCCTSQAVIGSVEELATSERARMLLKDQFETNYFGPVNLIKSALPQMRLQRSGHLMVLGGISKITILNYTNPPHRAIYTNGIIAGHIGTPGLGVYCAAEWALDGYCDSLAYEVAPFNIRITILQSSVEIGVLSNLITSVPPLDAYNPAQNHAPLFRRIMNSVLSQLPGFSGYARSAHFPQSTQAPLSSPGSVKQESTKENDEPLSAPSGVSLYPPLGSEHLEMLMGETMYAVTAIGGHENPPARHIVGAESVACVKEKLKTVSEELEDFIECSCAVDINSTENPSRVTSDEAVVQPES</sequence>
<name>D4ATM4_ARTBC</name>
<feature type="compositionally biased region" description="Polar residues" evidence="3">
    <location>
        <begin position="313"/>
        <end position="327"/>
    </location>
</feature>
<dbReference type="SUPFAM" id="SSF51735">
    <property type="entry name" value="NAD(P)-binding Rossmann-fold domains"/>
    <property type="match status" value="1"/>
</dbReference>
<feature type="region of interest" description="Disordered" evidence="3">
    <location>
        <begin position="1"/>
        <end position="26"/>
    </location>
</feature>
<comment type="similarity">
    <text evidence="1">Belongs to the short-chain dehydrogenases/reductases (SDR) family.</text>
</comment>
<evidence type="ECO:0000313" key="5">
    <source>
        <dbReference type="Proteomes" id="UP000008866"/>
    </source>
</evidence>
<dbReference type="Gene3D" id="3.40.50.720">
    <property type="entry name" value="NAD(P)-binding Rossmann-like Domain"/>
    <property type="match status" value="1"/>
</dbReference>
<accession>D4ATM4</accession>
<evidence type="ECO:0000256" key="1">
    <source>
        <dbReference type="ARBA" id="ARBA00006484"/>
    </source>
</evidence>
<dbReference type="RefSeq" id="XP_003014283.1">
    <property type="nucleotide sequence ID" value="XM_003014237.1"/>
</dbReference>
<reference evidence="5" key="1">
    <citation type="journal article" date="2011" name="Genome Biol.">
        <title>Comparative and functional genomics provide insights into the pathogenicity of dermatophytic fungi.</title>
        <authorList>
            <person name="Burmester A."/>
            <person name="Shelest E."/>
            <person name="Gloeckner G."/>
            <person name="Heddergott C."/>
            <person name="Schindler S."/>
            <person name="Staib P."/>
            <person name="Heidel A."/>
            <person name="Felder M."/>
            <person name="Petzold A."/>
            <person name="Szafranski K."/>
            <person name="Feuermann M."/>
            <person name="Pedruzzi I."/>
            <person name="Priebe S."/>
            <person name="Groth M."/>
            <person name="Winkler R."/>
            <person name="Li W."/>
            <person name="Kniemeyer O."/>
            <person name="Schroeckh V."/>
            <person name="Hertweck C."/>
            <person name="Hube B."/>
            <person name="White T.C."/>
            <person name="Platzer M."/>
            <person name="Guthke R."/>
            <person name="Heitman J."/>
            <person name="Woestemeyer J."/>
            <person name="Zipfel P.F."/>
            <person name="Monod M."/>
            <person name="Brakhage A.A."/>
        </authorList>
    </citation>
    <scope>NUCLEOTIDE SEQUENCE [LARGE SCALE GENOMIC DNA]</scope>
    <source>
        <strain evidence="5">ATCC MYA-4681 / CBS 112371</strain>
    </source>
</reference>